<organism evidence="2 3">
    <name type="scientific">Plakobranchus ocellatus</name>
    <dbReference type="NCBI Taxonomy" id="259542"/>
    <lineage>
        <taxon>Eukaryota</taxon>
        <taxon>Metazoa</taxon>
        <taxon>Spiralia</taxon>
        <taxon>Lophotrochozoa</taxon>
        <taxon>Mollusca</taxon>
        <taxon>Gastropoda</taxon>
        <taxon>Heterobranchia</taxon>
        <taxon>Euthyneura</taxon>
        <taxon>Panpulmonata</taxon>
        <taxon>Sacoglossa</taxon>
        <taxon>Placobranchoidea</taxon>
        <taxon>Plakobranchidae</taxon>
        <taxon>Plakobranchus</taxon>
    </lineage>
</organism>
<protein>
    <submittedName>
        <fullName evidence="2">Uncharacterized protein</fullName>
    </submittedName>
</protein>
<evidence type="ECO:0000256" key="1">
    <source>
        <dbReference type="SAM" id="MobiDB-lite"/>
    </source>
</evidence>
<dbReference type="EMBL" id="BLXT01003199">
    <property type="protein sequence ID" value="GFO01189.1"/>
    <property type="molecule type" value="Genomic_DNA"/>
</dbReference>
<evidence type="ECO:0000313" key="2">
    <source>
        <dbReference type="EMBL" id="GFO01189.1"/>
    </source>
</evidence>
<keyword evidence="3" id="KW-1185">Reference proteome</keyword>
<name>A0AAV4A0Q6_9GAST</name>
<evidence type="ECO:0000313" key="3">
    <source>
        <dbReference type="Proteomes" id="UP000735302"/>
    </source>
</evidence>
<sequence length="149" mass="16853">MNRQTKGYEHHLMYSMNRHTKGYEHHLMYSMNRQTKGAQTLPRCQFPSPLHPPSLNNLFKLSNLSFLVKSRFSEGRTGTVEKQEGCDWFLYIASPQQGDLRFSGPLSGQGAGGGARTRDRRVPADLRADSLATEQPTPPLPPVCTLCYW</sequence>
<comment type="caution">
    <text evidence="2">The sequence shown here is derived from an EMBL/GenBank/DDBJ whole genome shotgun (WGS) entry which is preliminary data.</text>
</comment>
<gene>
    <name evidence="2" type="ORF">PoB_002769400</name>
</gene>
<accession>A0AAV4A0Q6</accession>
<reference evidence="2 3" key="1">
    <citation type="journal article" date="2021" name="Elife">
        <title>Chloroplast acquisition without the gene transfer in kleptoplastic sea slugs, Plakobranchus ocellatus.</title>
        <authorList>
            <person name="Maeda T."/>
            <person name="Takahashi S."/>
            <person name="Yoshida T."/>
            <person name="Shimamura S."/>
            <person name="Takaki Y."/>
            <person name="Nagai Y."/>
            <person name="Toyoda A."/>
            <person name="Suzuki Y."/>
            <person name="Arimoto A."/>
            <person name="Ishii H."/>
            <person name="Satoh N."/>
            <person name="Nishiyama T."/>
            <person name="Hasebe M."/>
            <person name="Maruyama T."/>
            <person name="Minagawa J."/>
            <person name="Obokata J."/>
            <person name="Shigenobu S."/>
        </authorList>
    </citation>
    <scope>NUCLEOTIDE SEQUENCE [LARGE SCALE GENOMIC DNA]</scope>
</reference>
<dbReference type="Proteomes" id="UP000735302">
    <property type="component" value="Unassembled WGS sequence"/>
</dbReference>
<feature type="region of interest" description="Disordered" evidence="1">
    <location>
        <begin position="102"/>
        <end position="121"/>
    </location>
</feature>
<dbReference type="AlphaFoldDB" id="A0AAV4A0Q6"/>
<proteinExistence type="predicted"/>